<reference evidence="3 4" key="1">
    <citation type="journal article" date="2015" name="Fungal Genet. Biol.">
        <title>Evolution of novel wood decay mechanisms in Agaricales revealed by the genome sequences of Fistulina hepatica and Cylindrobasidium torrendii.</title>
        <authorList>
            <person name="Floudas D."/>
            <person name="Held B.W."/>
            <person name="Riley R."/>
            <person name="Nagy L.G."/>
            <person name="Koehler G."/>
            <person name="Ransdell A.S."/>
            <person name="Younus H."/>
            <person name="Chow J."/>
            <person name="Chiniquy J."/>
            <person name="Lipzen A."/>
            <person name="Tritt A."/>
            <person name="Sun H."/>
            <person name="Haridas S."/>
            <person name="LaButti K."/>
            <person name="Ohm R.A."/>
            <person name="Kues U."/>
            <person name="Blanchette R.A."/>
            <person name="Grigoriev I.V."/>
            <person name="Minto R.E."/>
            <person name="Hibbett D.S."/>
        </authorList>
    </citation>
    <scope>NUCLEOTIDE SEQUENCE [LARGE SCALE GENOMIC DNA]</scope>
    <source>
        <strain evidence="3 4">FP15055 ss-10</strain>
    </source>
</reference>
<sequence length="336" mass="37592">MSLPTVHTTVGLLYDTVVISSALYGAGLLQAWLYYRKYSGRDNLWVKIAVAVVLISDTVQMILLSQSVYAYLVTHHGDDTALFKVEKTLLIELYFSGIIALVTQSFYAWRIFALSKSWILPGLVMLISLASFGESHTPCYAHVLTVISRYVRYTSIIVQFESIVELVTPLPSNLAMTLDITTVVCDVGITLIMIYFLEHSKTGFRRSTDMLNRMIIFVFNTGMPTTICAILALSFLKAEPNTFLYIMFYLLLGRFYTNSLLVTLNSRDYIRNGSSSGGAELSRTGNEISLQTVHGPNGTQHAATNVSIRIETDRIVEDESYSKRSDHSDYAKAHIV</sequence>
<dbReference type="InterPro" id="IPR045339">
    <property type="entry name" value="DUF6534"/>
</dbReference>
<dbReference type="PANTHER" id="PTHR40465">
    <property type="entry name" value="CHROMOSOME 1, WHOLE GENOME SHOTGUN SEQUENCE"/>
    <property type="match status" value="1"/>
</dbReference>
<dbReference type="Pfam" id="PF20152">
    <property type="entry name" value="DUF6534"/>
    <property type="match status" value="1"/>
</dbReference>
<keyword evidence="1" id="KW-1133">Transmembrane helix</keyword>
<feature type="transmembrane region" description="Helical" evidence="1">
    <location>
        <begin position="89"/>
        <end position="109"/>
    </location>
</feature>
<gene>
    <name evidence="3" type="ORF">CYLTODRAFT_492646</name>
</gene>
<dbReference type="OrthoDB" id="3263055at2759"/>
<protein>
    <recommendedName>
        <fullName evidence="2">DUF6534 domain-containing protein</fullName>
    </recommendedName>
</protein>
<feature type="transmembrane region" description="Helical" evidence="1">
    <location>
        <begin position="217"/>
        <end position="236"/>
    </location>
</feature>
<keyword evidence="1" id="KW-0812">Transmembrane</keyword>
<accession>A0A0D7B497</accession>
<keyword evidence="1" id="KW-0472">Membrane</keyword>
<evidence type="ECO:0000313" key="3">
    <source>
        <dbReference type="EMBL" id="KIY65009.1"/>
    </source>
</evidence>
<name>A0A0D7B497_9AGAR</name>
<proteinExistence type="predicted"/>
<evidence type="ECO:0000313" key="4">
    <source>
        <dbReference type="Proteomes" id="UP000054007"/>
    </source>
</evidence>
<dbReference type="PANTHER" id="PTHR40465:SF1">
    <property type="entry name" value="DUF6534 DOMAIN-CONTAINING PROTEIN"/>
    <property type="match status" value="1"/>
</dbReference>
<organism evidence="3 4">
    <name type="scientific">Cylindrobasidium torrendii FP15055 ss-10</name>
    <dbReference type="NCBI Taxonomy" id="1314674"/>
    <lineage>
        <taxon>Eukaryota</taxon>
        <taxon>Fungi</taxon>
        <taxon>Dikarya</taxon>
        <taxon>Basidiomycota</taxon>
        <taxon>Agaricomycotina</taxon>
        <taxon>Agaricomycetes</taxon>
        <taxon>Agaricomycetidae</taxon>
        <taxon>Agaricales</taxon>
        <taxon>Marasmiineae</taxon>
        <taxon>Physalacriaceae</taxon>
        <taxon>Cylindrobasidium</taxon>
    </lineage>
</organism>
<feature type="domain" description="DUF6534" evidence="2">
    <location>
        <begin position="182"/>
        <end position="269"/>
    </location>
</feature>
<feature type="transmembrane region" description="Helical" evidence="1">
    <location>
        <begin position="242"/>
        <end position="264"/>
    </location>
</feature>
<feature type="transmembrane region" description="Helical" evidence="1">
    <location>
        <begin position="12"/>
        <end position="35"/>
    </location>
</feature>
<dbReference type="EMBL" id="KN880608">
    <property type="protein sequence ID" value="KIY65009.1"/>
    <property type="molecule type" value="Genomic_DNA"/>
</dbReference>
<evidence type="ECO:0000256" key="1">
    <source>
        <dbReference type="SAM" id="Phobius"/>
    </source>
</evidence>
<dbReference type="AlphaFoldDB" id="A0A0D7B497"/>
<keyword evidence="4" id="KW-1185">Reference proteome</keyword>
<dbReference type="Proteomes" id="UP000054007">
    <property type="component" value="Unassembled WGS sequence"/>
</dbReference>
<feature type="transmembrane region" description="Helical" evidence="1">
    <location>
        <begin position="44"/>
        <end position="69"/>
    </location>
</feature>
<feature type="transmembrane region" description="Helical" evidence="1">
    <location>
        <begin position="116"/>
        <end position="133"/>
    </location>
</feature>
<evidence type="ECO:0000259" key="2">
    <source>
        <dbReference type="Pfam" id="PF20152"/>
    </source>
</evidence>
<feature type="transmembrane region" description="Helical" evidence="1">
    <location>
        <begin position="174"/>
        <end position="197"/>
    </location>
</feature>